<name>A0A5M8QLE2_9BACT</name>
<feature type="domain" description="GH26" evidence="11">
    <location>
        <begin position="549"/>
        <end position="849"/>
    </location>
</feature>
<keyword evidence="4 10" id="KW-0812">Transmembrane</keyword>
<dbReference type="Proteomes" id="UP000323994">
    <property type="component" value="Unassembled WGS sequence"/>
</dbReference>
<sequence>MRHTPNVQPPTGRQMLTLRLMIFLGVASMIIFLESILSEAVRGYGPLYWMLMFSFFFTCLQLLHEWYHYLHITVPETPPEKKVFTVDIFTTFCAGEPYEMIVETLTAIQAITYPHKTYLCDEADDPFLRNFCREIGVYHVTRTKKIDAKAGNINNALNLSSGELCVVLDPDHVPFPNFLDPIVTHFNNPEIGFVQVVQAYKNNDEGLIAKGAAQQTYQFYGPMMMTMNHYGTVLAIGANCTFRRKALESIGGHAAGLAEDMHTSMQLHARGWKSVYVPAVLARGLVPSTLSAYYKQQLKWSRGVFDLFVTAYPALYRNFTWRQKLHYATIPLHYLSGIVFLINFLIPIVALFSGVSPMHMGIHDFAATVLPLVTATLLIRHFVQWWVMEDEERGFHVVGGFLQIGTWWVFILGFVYTLLRKDVPYVPTPKDGNEDNNWPLNVPNLIILVLSLFAATYGLYTDRNPYNLIMALYAVMNSMFMAFTVAASRQQQFRTVVSRNKGLSSVMNWIKHVKGSFWIIRRKVYTGVRSTALLTAVVLFSAMVYFRETKHAVTYNSLGDNKENLFYTGAFLPDADHGASSLKPVQEFQQRNHVRFDLVSLDLPWGSEKECRLPMQTIESIYENGSVPMINWEPRQDLFEQNEAEKRGRVFSRITNGEYDAYLGQFSDEVKKLHRPVYICFAREAGNPEKQWSEKNRNTPEEFRAAWKYIHRFFSGKEIYNVIWVWNPWEAAAIDDYFPGWQYVDWIAVSHPDADLKADISVSITESYAPYHRNHVFRSGLPVMLTFSKTPDFENRKQHYFQHALADARRRFPEIKAVVFDTLLPKGNIPAFLAALQLNAEESTPIKRFSNFRKLQNKTAPELLDESLNIPEKRKTKNNPAFYLSGIKGINYNKGLDWTEDYHALTRNELESDLQEIKGLGANAIKFYGSDFYDYNMLKAAGNLQLQVHYSFWIDPEINFINDSDQLETLKKQILNAVEDLKDRPEIRSWNFGSPVFRQLETQFYKPELLYQEQAYMLWLKDVVQQIRKIDPERIITSDLYLSHKTPGLLRRVSRFIPEINSFGLQIAETNPEILARIRELQIPFFISYAEVPVIAAMQTAGTGTFVSGWQDARMANSVNFSGLKDHNGRKKRNYLQLSHIWKGTPSPRQLPEIKILKPALVTIPGYNLAYHALIFKNGRWELPEGNTGTMHFEWKLVKNNRFGMPVEINAVGEGPRLNLIVPADPAQYQLYLYTIVDSMVYGISKSTLNTPLSVNAQ</sequence>
<evidence type="ECO:0000256" key="10">
    <source>
        <dbReference type="SAM" id="Phobius"/>
    </source>
</evidence>
<comment type="caution">
    <text evidence="12">The sequence shown here is derived from an EMBL/GenBank/DDBJ whole genome shotgun (WGS) entry which is preliminary data.</text>
</comment>
<feature type="transmembrane region" description="Helical" evidence="10">
    <location>
        <begin position="466"/>
        <end position="486"/>
    </location>
</feature>
<keyword evidence="7 10" id="KW-0472">Membrane</keyword>
<comment type="subcellular location">
    <subcellularLocation>
        <location evidence="1">Membrane</location>
        <topology evidence="1">Multi-pass membrane protein</topology>
    </subcellularLocation>
</comment>
<feature type="transmembrane region" description="Helical" evidence="10">
    <location>
        <begin position="524"/>
        <end position="546"/>
    </location>
</feature>
<dbReference type="GO" id="GO:0016758">
    <property type="term" value="F:hexosyltransferase activity"/>
    <property type="evidence" value="ECO:0007669"/>
    <property type="project" value="TreeGrafter"/>
</dbReference>
<dbReference type="GO" id="GO:0005886">
    <property type="term" value="C:plasma membrane"/>
    <property type="evidence" value="ECO:0007669"/>
    <property type="project" value="TreeGrafter"/>
</dbReference>
<dbReference type="OrthoDB" id="9802773at2"/>
<dbReference type="Gene3D" id="3.90.550.10">
    <property type="entry name" value="Spore Coat Polysaccharide Biosynthesis Protein SpsA, Chain A"/>
    <property type="match status" value="1"/>
</dbReference>
<evidence type="ECO:0000256" key="3">
    <source>
        <dbReference type="ARBA" id="ARBA00022679"/>
    </source>
</evidence>
<keyword evidence="3 12" id="KW-0808">Transferase</keyword>
<comment type="similarity">
    <text evidence="9">Belongs to the glycosyl hydrolase 26 family.</text>
</comment>
<keyword evidence="5" id="KW-0378">Hydrolase</keyword>
<dbReference type="Gene3D" id="3.20.20.80">
    <property type="entry name" value="Glycosidases"/>
    <property type="match status" value="2"/>
</dbReference>
<evidence type="ECO:0000313" key="12">
    <source>
        <dbReference type="EMBL" id="KAA6437017.1"/>
    </source>
</evidence>
<protein>
    <submittedName>
        <fullName evidence="12">Glycosyltransferase</fullName>
    </submittedName>
</protein>
<reference evidence="12 13" key="1">
    <citation type="submission" date="2019-05" db="EMBL/GenBank/DDBJ databases">
        <authorList>
            <person name="Qu J.-H."/>
        </authorList>
    </citation>
    <scope>NUCLEOTIDE SEQUENCE [LARGE SCALE GENOMIC DNA]</scope>
    <source>
        <strain evidence="12 13">NS28</strain>
    </source>
</reference>
<evidence type="ECO:0000256" key="1">
    <source>
        <dbReference type="ARBA" id="ARBA00004141"/>
    </source>
</evidence>
<evidence type="ECO:0000256" key="4">
    <source>
        <dbReference type="ARBA" id="ARBA00022692"/>
    </source>
</evidence>
<feature type="transmembrane region" description="Helical" evidence="10">
    <location>
        <begin position="395"/>
        <end position="419"/>
    </location>
</feature>
<dbReference type="EMBL" id="VBSN01000059">
    <property type="protein sequence ID" value="KAA6437017.1"/>
    <property type="molecule type" value="Genomic_DNA"/>
</dbReference>
<dbReference type="AlphaFoldDB" id="A0A5M8QLE2"/>
<evidence type="ECO:0000256" key="6">
    <source>
        <dbReference type="ARBA" id="ARBA00022989"/>
    </source>
</evidence>
<evidence type="ECO:0000313" key="13">
    <source>
        <dbReference type="Proteomes" id="UP000323994"/>
    </source>
</evidence>
<comment type="caution">
    <text evidence="9">Lacks conserved residue(s) required for the propagation of feature annotation.</text>
</comment>
<keyword evidence="2" id="KW-0328">Glycosyltransferase</keyword>
<feature type="transmembrane region" description="Helical" evidence="10">
    <location>
        <begin position="47"/>
        <end position="63"/>
    </location>
</feature>
<feature type="transmembrane region" description="Helical" evidence="10">
    <location>
        <begin position="440"/>
        <end position="460"/>
    </location>
</feature>
<dbReference type="InterPro" id="IPR029044">
    <property type="entry name" value="Nucleotide-diphossugar_trans"/>
</dbReference>
<dbReference type="Pfam" id="PF13641">
    <property type="entry name" value="Glyco_tranf_2_3"/>
    <property type="match status" value="1"/>
</dbReference>
<keyword evidence="8" id="KW-0326">Glycosidase</keyword>
<dbReference type="CDD" id="cd06421">
    <property type="entry name" value="CESA_CelA_like"/>
    <property type="match status" value="1"/>
</dbReference>
<dbReference type="InterPro" id="IPR050321">
    <property type="entry name" value="Glycosyltr_2/OpgH_subfam"/>
</dbReference>
<dbReference type="SUPFAM" id="SSF51445">
    <property type="entry name" value="(Trans)glycosidases"/>
    <property type="match status" value="2"/>
</dbReference>
<accession>A0A5M8QLE2</accession>
<dbReference type="PANTHER" id="PTHR43867:SF2">
    <property type="entry name" value="CELLULOSE SYNTHASE CATALYTIC SUBUNIT A [UDP-FORMING]"/>
    <property type="match status" value="1"/>
</dbReference>
<evidence type="ECO:0000256" key="2">
    <source>
        <dbReference type="ARBA" id="ARBA00022676"/>
    </source>
</evidence>
<gene>
    <name evidence="12" type="ORF">FEM33_20055</name>
</gene>
<evidence type="ECO:0000256" key="7">
    <source>
        <dbReference type="ARBA" id="ARBA00023136"/>
    </source>
</evidence>
<dbReference type="InterPro" id="IPR022790">
    <property type="entry name" value="GH26_dom"/>
</dbReference>
<keyword evidence="6 10" id="KW-1133">Transmembrane helix</keyword>
<dbReference type="RefSeq" id="WP_139013776.1">
    <property type="nucleotide sequence ID" value="NZ_VBSN01000059.1"/>
</dbReference>
<evidence type="ECO:0000256" key="5">
    <source>
        <dbReference type="ARBA" id="ARBA00022801"/>
    </source>
</evidence>
<feature type="transmembrane region" description="Helical" evidence="10">
    <location>
        <begin position="365"/>
        <end position="383"/>
    </location>
</feature>
<proteinExistence type="inferred from homology"/>
<evidence type="ECO:0000256" key="9">
    <source>
        <dbReference type="PROSITE-ProRule" id="PRU01100"/>
    </source>
</evidence>
<dbReference type="InterPro" id="IPR017853">
    <property type="entry name" value="GH"/>
</dbReference>
<dbReference type="SUPFAM" id="SSF53448">
    <property type="entry name" value="Nucleotide-diphospho-sugar transferases"/>
    <property type="match status" value="1"/>
</dbReference>
<evidence type="ECO:0000259" key="11">
    <source>
        <dbReference type="PROSITE" id="PS51764"/>
    </source>
</evidence>
<dbReference type="PANTHER" id="PTHR43867">
    <property type="entry name" value="CELLULOSE SYNTHASE CATALYTIC SUBUNIT A [UDP-FORMING]"/>
    <property type="match status" value="1"/>
</dbReference>
<evidence type="ECO:0000256" key="8">
    <source>
        <dbReference type="ARBA" id="ARBA00023295"/>
    </source>
</evidence>
<dbReference type="GO" id="GO:0004553">
    <property type="term" value="F:hydrolase activity, hydrolyzing O-glycosyl compounds"/>
    <property type="evidence" value="ECO:0007669"/>
    <property type="project" value="InterPro"/>
</dbReference>
<keyword evidence="13" id="KW-1185">Reference proteome</keyword>
<feature type="transmembrane region" description="Helical" evidence="10">
    <location>
        <begin position="20"/>
        <end position="41"/>
    </location>
</feature>
<dbReference type="PROSITE" id="PS51764">
    <property type="entry name" value="GH26"/>
    <property type="match status" value="1"/>
</dbReference>
<feature type="transmembrane region" description="Helical" evidence="10">
    <location>
        <begin position="332"/>
        <end position="353"/>
    </location>
</feature>
<organism evidence="12 13">
    <name type="scientific">Dyadobacter flavalbus</name>
    <dbReference type="NCBI Taxonomy" id="2579942"/>
    <lineage>
        <taxon>Bacteria</taxon>
        <taxon>Pseudomonadati</taxon>
        <taxon>Bacteroidota</taxon>
        <taxon>Cytophagia</taxon>
        <taxon>Cytophagales</taxon>
        <taxon>Spirosomataceae</taxon>
        <taxon>Dyadobacter</taxon>
    </lineage>
</organism>